<protein>
    <submittedName>
        <fullName evidence="1">Uncharacterized protein</fullName>
    </submittedName>
</protein>
<dbReference type="STRING" id="13690.AX777_06675"/>
<accession>A0A084EUD9</accession>
<dbReference type="RefSeq" id="WP_037516168.1">
    <property type="nucleotide sequence ID" value="NZ_JGVR01000001.1"/>
</dbReference>
<reference evidence="1 2" key="1">
    <citation type="submission" date="2014-03" db="EMBL/GenBank/DDBJ databases">
        <title>Genome sequence of Sphingobium yanoikuyae B1.</title>
        <authorList>
            <person name="Gan H.M."/>
            <person name="Gan H.Y."/>
            <person name="Savka M.A."/>
        </authorList>
    </citation>
    <scope>NUCLEOTIDE SEQUENCE [LARGE SCALE GENOMIC DNA]</scope>
    <source>
        <strain evidence="1 2">B1</strain>
    </source>
</reference>
<dbReference type="Proteomes" id="UP000028534">
    <property type="component" value="Unassembled WGS sequence"/>
</dbReference>
<name>A0A084EUD9_SPHYA</name>
<gene>
    <name evidence="1" type="ORF">CP98_00259</name>
</gene>
<proteinExistence type="predicted"/>
<comment type="caution">
    <text evidence="1">The sequence shown here is derived from an EMBL/GenBank/DDBJ whole genome shotgun (WGS) entry which is preliminary data.</text>
</comment>
<dbReference type="AlphaFoldDB" id="A0A084EUD9"/>
<organism evidence="1 2">
    <name type="scientific">Sphingobium yanoikuyae</name>
    <name type="common">Sphingomonas yanoikuyae</name>
    <dbReference type="NCBI Taxonomy" id="13690"/>
    <lineage>
        <taxon>Bacteria</taxon>
        <taxon>Pseudomonadati</taxon>
        <taxon>Pseudomonadota</taxon>
        <taxon>Alphaproteobacteria</taxon>
        <taxon>Sphingomonadales</taxon>
        <taxon>Sphingomonadaceae</taxon>
        <taxon>Sphingobium</taxon>
    </lineage>
</organism>
<evidence type="ECO:0000313" key="1">
    <source>
        <dbReference type="EMBL" id="KEZ21581.1"/>
    </source>
</evidence>
<sequence>MRIWLPSSRGAVLLAQLAIILLGLALLYGNPPAKGRILLIPMTTGARAHLVPDAVAHGARLVASGRLPGSMVVEGQRDALLPLLRGGILPLRAFAAACGEPVRGMA</sequence>
<dbReference type="EMBL" id="JGVR01000001">
    <property type="protein sequence ID" value="KEZ21581.1"/>
    <property type="molecule type" value="Genomic_DNA"/>
</dbReference>
<dbReference type="PATRIC" id="fig|13690.10.peg.265"/>
<evidence type="ECO:0000313" key="2">
    <source>
        <dbReference type="Proteomes" id="UP000028534"/>
    </source>
</evidence>